<dbReference type="InterPro" id="IPR013785">
    <property type="entry name" value="Aldolase_TIM"/>
</dbReference>
<dbReference type="HOGENOM" id="CLU_062679_2_0_2"/>
<dbReference type="AlphaFoldDB" id="S0AT14"/>
<evidence type="ECO:0000256" key="1">
    <source>
        <dbReference type="ARBA" id="ARBA00010424"/>
    </source>
</evidence>
<dbReference type="EMBL" id="CP004145">
    <property type="protein sequence ID" value="AGO61174.1"/>
    <property type="molecule type" value="Genomic_DNA"/>
</dbReference>
<dbReference type="Proteomes" id="UP000014660">
    <property type="component" value="Chromosome"/>
</dbReference>
<dbReference type="Gene3D" id="1.10.10.10">
    <property type="entry name" value="Winged helix-like DNA-binding domain superfamily/Winged helix DNA-binding domain"/>
    <property type="match status" value="1"/>
</dbReference>
<dbReference type="Gene3D" id="3.20.20.70">
    <property type="entry name" value="Aldolase class I"/>
    <property type="match status" value="1"/>
</dbReference>
<dbReference type="InterPro" id="IPR036390">
    <property type="entry name" value="WH_DNA-bd_sf"/>
</dbReference>
<dbReference type="InterPro" id="IPR036112">
    <property type="entry name" value="ComA_synth_sf"/>
</dbReference>
<comment type="similarity">
    <text evidence="1">Belongs to the phosphosulfolactate synthase family.</text>
</comment>
<organism evidence="2 3">
    <name type="scientific">Ferroplasma acidarmanus Fer1</name>
    <dbReference type="NCBI Taxonomy" id="333146"/>
    <lineage>
        <taxon>Archaea</taxon>
        <taxon>Methanobacteriati</taxon>
        <taxon>Thermoplasmatota</taxon>
        <taxon>Thermoplasmata</taxon>
        <taxon>Thermoplasmatales</taxon>
        <taxon>Ferroplasmaceae</taxon>
        <taxon>Ferroplasma</taxon>
    </lineage>
</organism>
<dbReference type="PATRIC" id="fig|333146.12.peg.1212"/>
<evidence type="ECO:0000313" key="2">
    <source>
        <dbReference type="EMBL" id="AGO61174.1"/>
    </source>
</evidence>
<dbReference type="InterPro" id="IPR003830">
    <property type="entry name" value="ComA_synth"/>
</dbReference>
<sequence length="310" mass="34675">MGKNMLLDKLSSVDMDVISSLRERIYVMKIGWTTSMLLDEKTLINRIKRYRDLGIDVSPGGTTLEIAYAKGHLERTLSSLLQYGFSHLEISEGVIDLPDSQKKKIVDFAKSNNIPFTMEVGKKSEKNQLSLDETIEGVNRDLEYEPDVVIVEGRETGKGVGVFDIEGLIKWDWVTRLAENFPIEKLMFEAPVERQQVELVIRMGNTVNLGNIAPASLAALETQRLGLRGDTFGIPSSSTSVEGPPSNKFIYYVISDHGPLDQAGIMDLTGLNRKTVQNALKELVSSGIVRESFYRNDLRKRIYSASSNLR</sequence>
<dbReference type="InterPro" id="IPR036388">
    <property type="entry name" value="WH-like_DNA-bd_sf"/>
</dbReference>
<dbReference type="SUPFAM" id="SSF46785">
    <property type="entry name" value="Winged helix' DNA-binding domain"/>
    <property type="match status" value="1"/>
</dbReference>
<dbReference type="KEGG" id="fac:FACI_IFERC01G1194"/>
<accession>S0AT14</accession>
<dbReference type="Pfam" id="PF02679">
    <property type="entry name" value="ComA"/>
    <property type="match status" value="1"/>
</dbReference>
<evidence type="ECO:0008006" key="4">
    <source>
        <dbReference type="Google" id="ProtNLM"/>
    </source>
</evidence>
<name>S0AT14_FERAC</name>
<protein>
    <recommendedName>
        <fullName evidence="4">Phosphosulfolactate synthase</fullName>
    </recommendedName>
</protein>
<dbReference type="SUPFAM" id="SSF102110">
    <property type="entry name" value="(2r)-phospho-3-sulfolactate synthase ComA"/>
    <property type="match status" value="1"/>
</dbReference>
<gene>
    <name evidence="2" type="ORF">FACI_IFERC00001G1194</name>
</gene>
<reference evidence="2 3" key="1">
    <citation type="journal article" date="2007" name="Proc. Natl. Acad. Sci. U.S.A.">
        <title>Genome dynamics in a natural archaeal population.</title>
        <authorList>
            <person name="Allen E.E."/>
            <person name="Tyson G.W."/>
            <person name="Whitaker R.J."/>
            <person name="Detter J.C."/>
            <person name="Richardson P.M."/>
            <person name="Banfield J.F."/>
        </authorList>
    </citation>
    <scope>NUCLEOTIDE SEQUENCE [LARGE SCALE GENOMIC DNA]</scope>
    <source>
        <strain evidence="3">fer1</strain>
    </source>
</reference>
<evidence type="ECO:0000313" key="3">
    <source>
        <dbReference type="Proteomes" id="UP000014660"/>
    </source>
</evidence>
<keyword evidence="3" id="KW-1185">Reference proteome</keyword>
<proteinExistence type="inferred from homology"/>